<reference evidence="6 7" key="1">
    <citation type="submission" date="2017-07" db="EMBL/GenBank/DDBJ databases">
        <title>Fictibacillus sp. nov. GDSW-R2A3 Genome sequencing and assembly.</title>
        <authorList>
            <person name="Mayilraj S."/>
        </authorList>
    </citation>
    <scope>NUCLEOTIDE SEQUENCE [LARGE SCALE GENOMIC DNA]</scope>
    <source>
        <strain evidence="6 7">GDSW-R2A3</strain>
    </source>
</reference>
<keyword evidence="1" id="KW-0805">Transcription regulation</keyword>
<dbReference type="PANTHER" id="PTHR47506">
    <property type="entry name" value="TRANSCRIPTIONAL REGULATORY PROTEIN"/>
    <property type="match status" value="1"/>
</dbReference>
<accession>A0A235FBX5</accession>
<dbReference type="InterPro" id="IPR036271">
    <property type="entry name" value="Tet_transcr_reg_TetR-rel_C_sf"/>
</dbReference>
<dbReference type="PRINTS" id="PR00455">
    <property type="entry name" value="HTHTETR"/>
</dbReference>
<dbReference type="AlphaFoldDB" id="A0A235FBX5"/>
<dbReference type="SUPFAM" id="SSF48498">
    <property type="entry name" value="Tetracyclin repressor-like, C-terminal domain"/>
    <property type="match status" value="1"/>
</dbReference>
<dbReference type="RefSeq" id="WP_094252426.1">
    <property type="nucleotide sequence ID" value="NZ_JBHLXL010000001.1"/>
</dbReference>
<evidence type="ECO:0000256" key="3">
    <source>
        <dbReference type="ARBA" id="ARBA00023163"/>
    </source>
</evidence>
<dbReference type="SUPFAM" id="SSF46689">
    <property type="entry name" value="Homeodomain-like"/>
    <property type="match status" value="1"/>
</dbReference>
<evidence type="ECO:0000259" key="5">
    <source>
        <dbReference type="PROSITE" id="PS50977"/>
    </source>
</evidence>
<dbReference type="InterPro" id="IPR041612">
    <property type="entry name" value="YfiR_C"/>
</dbReference>
<evidence type="ECO:0000256" key="2">
    <source>
        <dbReference type="ARBA" id="ARBA00023125"/>
    </source>
</evidence>
<dbReference type="GO" id="GO:0003677">
    <property type="term" value="F:DNA binding"/>
    <property type="evidence" value="ECO:0007669"/>
    <property type="project" value="UniProtKB-UniRule"/>
</dbReference>
<dbReference type="InterPro" id="IPR001647">
    <property type="entry name" value="HTH_TetR"/>
</dbReference>
<comment type="caution">
    <text evidence="6">The sequence shown here is derived from an EMBL/GenBank/DDBJ whole genome shotgun (WGS) entry which is preliminary data.</text>
</comment>
<dbReference type="Gene3D" id="1.10.357.10">
    <property type="entry name" value="Tetracycline Repressor, domain 2"/>
    <property type="match status" value="1"/>
</dbReference>
<protein>
    <recommendedName>
        <fullName evidence="5">HTH tetR-type domain-containing protein</fullName>
    </recommendedName>
</protein>
<dbReference type="Gene3D" id="1.10.10.60">
    <property type="entry name" value="Homeodomain-like"/>
    <property type="match status" value="1"/>
</dbReference>
<dbReference type="InterPro" id="IPR009057">
    <property type="entry name" value="Homeodomain-like_sf"/>
</dbReference>
<feature type="DNA-binding region" description="H-T-H motif" evidence="4">
    <location>
        <begin position="34"/>
        <end position="53"/>
    </location>
</feature>
<dbReference type="Pfam" id="PF00440">
    <property type="entry name" value="TetR_N"/>
    <property type="match status" value="1"/>
</dbReference>
<evidence type="ECO:0000313" key="6">
    <source>
        <dbReference type="EMBL" id="OYD58285.1"/>
    </source>
</evidence>
<gene>
    <name evidence="6" type="ORF">CGZ90_10420</name>
</gene>
<dbReference type="PROSITE" id="PS50977">
    <property type="entry name" value="HTH_TETR_2"/>
    <property type="match status" value="1"/>
</dbReference>
<dbReference type="OrthoDB" id="9814703at2"/>
<dbReference type="PANTHER" id="PTHR47506:SF6">
    <property type="entry name" value="HTH-TYPE TRANSCRIPTIONAL REPRESSOR NEMR"/>
    <property type="match status" value="1"/>
</dbReference>
<dbReference type="EMBL" id="NOII01000002">
    <property type="protein sequence ID" value="OYD58285.1"/>
    <property type="molecule type" value="Genomic_DNA"/>
</dbReference>
<name>A0A235FBX5_9BACL</name>
<proteinExistence type="predicted"/>
<dbReference type="Pfam" id="PF17922">
    <property type="entry name" value="TetR_C_17"/>
    <property type="match status" value="1"/>
</dbReference>
<keyword evidence="2 4" id="KW-0238">DNA-binding</keyword>
<organism evidence="6 7">
    <name type="scientific">Fictibacillus aquaticus</name>
    <dbReference type="NCBI Taxonomy" id="2021314"/>
    <lineage>
        <taxon>Bacteria</taxon>
        <taxon>Bacillati</taxon>
        <taxon>Bacillota</taxon>
        <taxon>Bacilli</taxon>
        <taxon>Bacillales</taxon>
        <taxon>Fictibacillaceae</taxon>
        <taxon>Fictibacillus</taxon>
    </lineage>
</organism>
<keyword evidence="3" id="KW-0804">Transcription</keyword>
<dbReference type="Proteomes" id="UP000215059">
    <property type="component" value="Unassembled WGS sequence"/>
</dbReference>
<evidence type="ECO:0000256" key="1">
    <source>
        <dbReference type="ARBA" id="ARBA00023015"/>
    </source>
</evidence>
<keyword evidence="7" id="KW-1185">Reference proteome</keyword>
<feature type="domain" description="HTH tetR-type" evidence="5">
    <location>
        <begin position="11"/>
        <end position="71"/>
    </location>
</feature>
<evidence type="ECO:0000313" key="7">
    <source>
        <dbReference type="Proteomes" id="UP000215059"/>
    </source>
</evidence>
<sequence length="202" mass="23154">MAPKVSEEHKEQRRLSILTAAKEIFTEKGYEAFVMQDVIEATGMSRGGVYSYFANKEDLFISLLEHKQQQSSNELDTLISQNKIWDTIKMIVLDFKNAEHSDNQFAAAQVEFNILSRNSSNAKEFLQRRYQWASDFLCSLINEGIKRGEFSPNAPVHHIARYYITFFDGLSIESIFLKSQELNSDEQIDLFLGHLGSMLGVK</sequence>
<evidence type="ECO:0000256" key="4">
    <source>
        <dbReference type="PROSITE-ProRule" id="PRU00335"/>
    </source>
</evidence>